<dbReference type="GO" id="GO:0022857">
    <property type="term" value="F:transmembrane transporter activity"/>
    <property type="evidence" value="ECO:0007669"/>
    <property type="project" value="InterPro"/>
</dbReference>
<protein>
    <submittedName>
        <fullName evidence="5">Cobalt-zinc-cadmium efflux system membrane fusion protein</fullName>
    </submittedName>
</protein>
<evidence type="ECO:0000313" key="6">
    <source>
        <dbReference type="Proteomes" id="UP000295210"/>
    </source>
</evidence>
<evidence type="ECO:0000259" key="3">
    <source>
        <dbReference type="Pfam" id="PF25954"/>
    </source>
</evidence>
<accession>A0A4R1L6Q8</accession>
<dbReference type="NCBIfam" id="TIGR01730">
    <property type="entry name" value="RND_mfp"/>
    <property type="match status" value="1"/>
</dbReference>
<dbReference type="GO" id="GO:0060003">
    <property type="term" value="P:copper ion export"/>
    <property type="evidence" value="ECO:0007669"/>
    <property type="project" value="TreeGrafter"/>
</dbReference>
<dbReference type="GO" id="GO:0016020">
    <property type="term" value="C:membrane"/>
    <property type="evidence" value="ECO:0007669"/>
    <property type="project" value="InterPro"/>
</dbReference>
<dbReference type="AlphaFoldDB" id="A0A4R1L6Q8"/>
<feature type="domain" description="CusB-like beta-barrel" evidence="3">
    <location>
        <begin position="274"/>
        <end position="349"/>
    </location>
</feature>
<dbReference type="InterPro" id="IPR058647">
    <property type="entry name" value="BSH_CzcB-like"/>
</dbReference>
<dbReference type="FunFam" id="2.40.30.170:FF:000010">
    <property type="entry name" value="Efflux RND transporter periplasmic adaptor subunit"/>
    <property type="match status" value="1"/>
</dbReference>
<gene>
    <name evidence="5" type="ORF">C7378_1496</name>
</gene>
<dbReference type="PANTHER" id="PTHR30097">
    <property type="entry name" value="CATION EFFLUX SYSTEM PROTEIN CUSB"/>
    <property type="match status" value="1"/>
</dbReference>
<feature type="domain" description="CzcB-like barrel-sandwich hybrid" evidence="4">
    <location>
        <begin position="126"/>
        <end position="270"/>
    </location>
</feature>
<dbReference type="Gene3D" id="1.10.287.470">
    <property type="entry name" value="Helix hairpin bin"/>
    <property type="match status" value="1"/>
</dbReference>
<dbReference type="Gene3D" id="2.40.50.100">
    <property type="match status" value="1"/>
</dbReference>
<evidence type="ECO:0000256" key="2">
    <source>
        <dbReference type="ARBA" id="ARBA00022448"/>
    </source>
</evidence>
<evidence type="ECO:0000259" key="4">
    <source>
        <dbReference type="Pfam" id="PF25973"/>
    </source>
</evidence>
<dbReference type="Pfam" id="PF25954">
    <property type="entry name" value="Beta-barrel_RND_2"/>
    <property type="match status" value="1"/>
</dbReference>
<name>A0A4R1L6Q8_9BACT</name>
<comment type="similarity">
    <text evidence="1">Belongs to the membrane fusion protein (MFP) (TC 8.A.1) family.</text>
</comment>
<organism evidence="5 6">
    <name type="scientific">Acidipila rosea</name>
    <dbReference type="NCBI Taxonomy" id="768535"/>
    <lineage>
        <taxon>Bacteria</taxon>
        <taxon>Pseudomonadati</taxon>
        <taxon>Acidobacteriota</taxon>
        <taxon>Terriglobia</taxon>
        <taxon>Terriglobales</taxon>
        <taxon>Acidobacteriaceae</taxon>
        <taxon>Acidipila</taxon>
    </lineage>
</organism>
<dbReference type="Gene3D" id="2.40.30.170">
    <property type="match status" value="1"/>
</dbReference>
<keyword evidence="6" id="KW-1185">Reference proteome</keyword>
<reference evidence="5 6" key="1">
    <citation type="submission" date="2019-03" db="EMBL/GenBank/DDBJ databases">
        <title>Genomic Encyclopedia of Type Strains, Phase IV (KMG-IV): sequencing the most valuable type-strain genomes for metagenomic binning, comparative biology and taxonomic classification.</title>
        <authorList>
            <person name="Goeker M."/>
        </authorList>
    </citation>
    <scope>NUCLEOTIDE SEQUENCE [LARGE SCALE GENOMIC DNA]</scope>
    <source>
        <strain evidence="5 6">DSM 103428</strain>
    </source>
</reference>
<evidence type="ECO:0000313" key="5">
    <source>
        <dbReference type="EMBL" id="TCK73878.1"/>
    </source>
</evidence>
<dbReference type="Proteomes" id="UP000295210">
    <property type="component" value="Unassembled WGS sequence"/>
</dbReference>
<dbReference type="EMBL" id="SMGK01000002">
    <property type="protein sequence ID" value="TCK73878.1"/>
    <property type="molecule type" value="Genomic_DNA"/>
</dbReference>
<dbReference type="InterPro" id="IPR051909">
    <property type="entry name" value="MFP_Cation_Efflux"/>
</dbReference>
<proteinExistence type="inferred from homology"/>
<dbReference type="Gene3D" id="2.40.420.20">
    <property type="match status" value="1"/>
</dbReference>
<evidence type="ECO:0000256" key="1">
    <source>
        <dbReference type="ARBA" id="ARBA00009477"/>
    </source>
</evidence>
<comment type="caution">
    <text evidence="5">The sequence shown here is derived from an EMBL/GenBank/DDBJ whole genome shotgun (WGS) entry which is preliminary data.</text>
</comment>
<dbReference type="Pfam" id="PF25973">
    <property type="entry name" value="BSH_CzcB"/>
    <property type="match status" value="1"/>
</dbReference>
<dbReference type="InterPro" id="IPR006143">
    <property type="entry name" value="RND_pump_MFP"/>
</dbReference>
<dbReference type="GO" id="GO:0015679">
    <property type="term" value="P:plasma membrane copper ion transport"/>
    <property type="evidence" value="ECO:0007669"/>
    <property type="project" value="TreeGrafter"/>
</dbReference>
<dbReference type="SUPFAM" id="SSF111369">
    <property type="entry name" value="HlyD-like secretion proteins"/>
    <property type="match status" value="1"/>
</dbReference>
<dbReference type="PANTHER" id="PTHR30097:SF4">
    <property type="entry name" value="SLR6042 PROTEIN"/>
    <property type="match status" value="1"/>
</dbReference>
<keyword evidence="2" id="KW-0813">Transport</keyword>
<dbReference type="GO" id="GO:0030313">
    <property type="term" value="C:cell envelope"/>
    <property type="evidence" value="ECO:0007669"/>
    <property type="project" value="TreeGrafter"/>
</dbReference>
<dbReference type="InterPro" id="IPR058792">
    <property type="entry name" value="Beta-barrel_RND_2"/>
</dbReference>
<sequence>MPTEDTAAAALALNRLKRYRLIFYRFVFFSLDETYKGSVKFMMMSRIYSMLSAISLGALLLAGCASEHHDPAAEAPPKATVLTKADMNLVHVDHPDQFPLVTAEAHQAQSTLNVTGTVNADVSKTIPVISIANGRVVSIRTRLGDYVKKGELLMQVQSTDISGAFDQYLKARNDERLAKVQLDRAKLLYDKGAISHGQLEMAQNSEADAAADLTAAEEQLRVLGVNKDNPSALVNIYSPATGVIIAQNVTEAAAAGTSLAGSPNLFTIADLSHVWVICDVYENDLATVHLGETANIRLNAYPNRVLTGTISDIGAVLDPALHTGKVRIQVENPNHLMRVGMFATATFHGRKLEAHAVVPASAVLHLHDRDWVYLPAGAGEFKRISVEAGDMLPGQQQEILSGLEPGQQVVANALSMQSTVELQ</sequence>